<evidence type="ECO:0000313" key="2">
    <source>
        <dbReference type="EMBL" id="WIF98821.1"/>
    </source>
</evidence>
<organism evidence="2 3">
    <name type="scientific">Pontibacillus chungwhensis</name>
    <dbReference type="NCBI Taxonomy" id="265426"/>
    <lineage>
        <taxon>Bacteria</taxon>
        <taxon>Bacillati</taxon>
        <taxon>Bacillota</taxon>
        <taxon>Bacilli</taxon>
        <taxon>Bacillales</taxon>
        <taxon>Bacillaceae</taxon>
        <taxon>Pontibacillus</taxon>
    </lineage>
</organism>
<gene>
    <name evidence="2" type="ORF">QNI29_03975</name>
</gene>
<reference evidence="2 3" key="1">
    <citation type="submission" date="2023-05" db="EMBL/GenBank/DDBJ databases">
        <title>Comparative genomics reveals the evidence of polycyclic aromatic hydrocarbons degradation in moderately halophilic genus Pontibacillus.</title>
        <authorList>
            <person name="Yang H."/>
            <person name="Qian Z."/>
        </authorList>
    </citation>
    <scope>NUCLEOTIDE SEQUENCE [LARGE SCALE GENOMIC DNA]</scope>
    <source>
        <strain evidence="3">HN14</strain>
    </source>
</reference>
<dbReference type="Proteomes" id="UP001236652">
    <property type="component" value="Chromosome"/>
</dbReference>
<protein>
    <submittedName>
        <fullName evidence="2">Uncharacterized protein</fullName>
    </submittedName>
</protein>
<dbReference type="EMBL" id="CP126446">
    <property type="protein sequence ID" value="WIF98821.1"/>
    <property type="molecule type" value="Genomic_DNA"/>
</dbReference>
<accession>A0ABY8V1E7</accession>
<sequence length="84" mass="9731">MSSSWRDVAQVGENRLETRGKWPKYERRMRNELKLRKRGSSSGVATQAEEKRLKQRRSDTRKGLIDSSVEKNDSSEYEWAQAGG</sequence>
<keyword evidence="3" id="KW-1185">Reference proteome</keyword>
<feature type="region of interest" description="Disordered" evidence="1">
    <location>
        <begin position="1"/>
        <end position="84"/>
    </location>
</feature>
<evidence type="ECO:0000256" key="1">
    <source>
        <dbReference type="SAM" id="MobiDB-lite"/>
    </source>
</evidence>
<proteinExistence type="predicted"/>
<feature type="compositionally biased region" description="Basic and acidic residues" evidence="1">
    <location>
        <begin position="48"/>
        <end position="74"/>
    </location>
</feature>
<feature type="compositionally biased region" description="Basic and acidic residues" evidence="1">
    <location>
        <begin position="14"/>
        <end position="34"/>
    </location>
</feature>
<name>A0ABY8V1E7_9BACI</name>
<dbReference type="RefSeq" id="WP_231418588.1">
    <property type="nucleotide sequence ID" value="NZ_CP126446.1"/>
</dbReference>
<evidence type="ECO:0000313" key="3">
    <source>
        <dbReference type="Proteomes" id="UP001236652"/>
    </source>
</evidence>